<evidence type="ECO:0000259" key="2">
    <source>
        <dbReference type="Pfam" id="PF11716"/>
    </source>
</evidence>
<protein>
    <recommendedName>
        <fullName evidence="2">Mycothiol-dependent maleylpyruvate isomerase metal-binding domain-containing protein</fullName>
    </recommendedName>
</protein>
<sequence length="321" mass="33854">MERSRLLQCLAFDYMRLRDVAGTGLTAAVPSCPGWTVADLVRHVAQVYLHKAAVMQTGAWPDPWPPAEVETEEPLALLDRGYAALTHEFSRRGDTDPCQTWHGPDQTVMFWIRRMAQESVIHRLDAELAHHADPDPIPADLAVDGIDEILQLFVAYLVKTYPEEFAAVLSGMGAHSVRIEATAPVSPAASPSTLVTAYAAAATASTATAGPPPAPPSALDGSSPDPLPGSSATGSGDASAAPVIAAWLMRIGPDGVVATALAPQATSTSADAVVTGPADHLLRWLWARESIPMTDVHSPIRVDGDEEAIKGLRALLTAATQ</sequence>
<proteinExistence type="predicted"/>
<evidence type="ECO:0000313" key="4">
    <source>
        <dbReference type="Proteomes" id="UP001501444"/>
    </source>
</evidence>
<dbReference type="PANTHER" id="PTHR40758:SF1">
    <property type="entry name" value="CONSERVED PROTEIN"/>
    <property type="match status" value="1"/>
</dbReference>
<evidence type="ECO:0000313" key="3">
    <source>
        <dbReference type="EMBL" id="GAA2350969.1"/>
    </source>
</evidence>
<keyword evidence="4" id="KW-1185">Reference proteome</keyword>
<dbReference type="Proteomes" id="UP001501444">
    <property type="component" value="Unassembled WGS sequence"/>
</dbReference>
<dbReference type="Gene3D" id="1.20.120.450">
    <property type="entry name" value="dinb family like domain"/>
    <property type="match status" value="1"/>
</dbReference>
<dbReference type="PANTHER" id="PTHR40758">
    <property type="entry name" value="CONSERVED PROTEIN"/>
    <property type="match status" value="1"/>
</dbReference>
<comment type="caution">
    <text evidence="3">The sequence shown here is derived from an EMBL/GenBank/DDBJ whole genome shotgun (WGS) entry which is preliminary data.</text>
</comment>
<dbReference type="EMBL" id="BAAARV010000030">
    <property type="protein sequence ID" value="GAA2350969.1"/>
    <property type="molecule type" value="Genomic_DNA"/>
</dbReference>
<feature type="domain" description="Mycothiol-dependent maleylpyruvate isomerase metal-binding" evidence="2">
    <location>
        <begin position="17"/>
        <end position="126"/>
    </location>
</feature>
<gene>
    <name evidence="3" type="ORF">GCM10010170_040860</name>
</gene>
<dbReference type="Pfam" id="PF11716">
    <property type="entry name" value="MDMPI_N"/>
    <property type="match status" value="1"/>
</dbReference>
<evidence type="ECO:0000256" key="1">
    <source>
        <dbReference type="SAM" id="MobiDB-lite"/>
    </source>
</evidence>
<dbReference type="InterPro" id="IPR034660">
    <property type="entry name" value="DinB/YfiT-like"/>
</dbReference>
<reference evidence="4" key="1">
    <citation type="journal article" date="2019" name="Int. J. Syst. Evol. Microbiol.">
        <title>The Global Catalogue of Microorganisms (GCM) 10K type strain sequencing project: providing services to taxonomists for standard genome sequencing and annotation.</title>
        <authorList>
            <consortium name="The Broad Institute Genomics Platform"/>
            <consortium name="The Broad Institute Genome Sequencing Center for Infectious Disease"/>
            <person name="Wu L."/>
            <person name="Ma J."/>
        </authorList>
    </citation>
    <scope>NUCLEOTIDE SEQUENCE [LARGE SCALE GENOMIC DNA]</scope>
    <source>
        <strain evidence="4">JCM 3272</strain>
    </source>
</reference>
<dbReference type="RefSeq" id="WP_344614034.1">
    <property type="nucleotide sequence ID" value="NZ_BAAARV010000030.1"/>
</dbReference>
<feature type="region of interest" description="Disordered" evidence="1">
    <location>
        <begin position="206"/>
        <end position="236"/>
    </location>
</feature>
<accession>A0ABP5TGP9</accession>
<dbReference type="InterPro" id="IPR024344">
    <property type="entry name" value="MDMPI_metal-binding"/>
</dbReference>
<dbReference type="SUPFAM" id="SSF109854">
    <property type="entry name" value="DinB/YfiT-like putative metalloenzymes"/>
    <property type="match status" value="1"/>
</dbReference>
<organism evidence="3 4">
    <name type="scientific">Dactylosporangium salmoneum</name>
    <dbReference type="NCBI Taxonomy" id="53361"/>
    <lineage>
        <taxon>Bacteria</taxon>
        <taxon>Bacillati</taxon>
        <taxon>Actinomycetota</taxon>
        <taxon>Actinomycetes</taxon>
        <taxon>Micromonosporales</taxon>
        <taxon>Micromonosporaceae</taxon>
        <taxon>Dactylosporangium</taxon>
    </lineage>
</organism>
<feature type="compositionally biased region" description="Low complexity" evidence="1">
    <location>
        <begin position="217"/>
        <end position="236"/>
    </location>
</feature>
<name>A0ABP5TGP9_9ACTN</name>